<dbReference type="GO" id="GO:0005634">
    <property type="term" value="C:nucleus"/>
    <property type="evidence" value="ECO:0007669"/>
    <property type="project" value="UniProtKB-SubCell"/>
</dbReference>
<dbReference type="InterPro" id="IPR013088">
    <property type="entry name" value="Znf_NHR/GATA"/>
</dbReference>
<keyword evidence="5 9" id="KW-0238">DNA-binding</keyword>
<keyword evidence="7 9" id="KW-0675">Receptor</keyword>
<evidence type="ECO:0000256" key="9">
    <source>
        <dbReference type="RuleBase" id="RU004334"/>
    </source>
</evidence>
<evidence type="ECO:0000256" key="8">
    <source>
        <dbReference type="ARBA" id="ARBA00023242"/>
    </source>
</evidence>
<dbReference type="GeneID" id="106160755"/>
<comment type="subcellular location">
    <subcellularLocation>
        <location evidence="9">Nucleus</location>
    </subcellularLocation>
</comment>
<feature type="region of interest" description="Disordered" evidence="10">
    <location>
        <begin position="1"/>
        <end position="36"/>
    </location>
</feature>
<evidence type="ECO:0000259" key="12">
    <source>
        <dbReference type="PROSITE" id="PS51843"/>
    </source>
</evidence>
<dbReference type="GO" id="GO:0000978">
    <property type="term" value="F:RNA polymerase II cis-regulatory region sequence-specific DNA binding"/>
    <property type="evidence" value="ECO:0007669"/>
    <property type="project" value="TreeGrafter"/>
</dbReference>
<keyword evidence="4 9" id="KW-0805">Transcription regulation</keyword>
<keyword evidence="3 9" id="KW-0862">Zinc</keyword>
<reference evidence="14" key="1">
    <citation type="submission" date="2025-08" db="UniProtKB">
        <authorList>
            <consortium name="RefSeq"/>
        </authorList>
    </citation>
    <scope>IDENTIFICATION</scope>
    <source>
        <tissue evidence="14">Gonads</tissue>
    </source>
</reference>
<dbReference type="InterPro" id="IPR001628">
    <property type="entry name" value="Znf_hrmn_rcpt"/>
</dbReference>
<dbReference type="OrthoDB" id="6352325at2759"/>
<dbReference type="GO" id="GO:0030154">
    <property type="term" value="P:cell differentiation"/>
    <property type="evidence" value="ECO:0007669"/>
    <property type="project" value="TreeGrafter"/>
</dbReference>
<protein>
    <submittedName>
        <fullName evidence="14">Vitamin D3 receptor</fullName>
    </submittedName>
</protein>
<dbReference type="Pfam" id="PF00105">
    <property type="entry name" value="zf-C4"/>
    <property type="match status" value="1"/>
</dbReference>
<dbReference type="PRINTS" id="PR00047">
    <property type="entry name" value="STROIDFINGER"/>
</dbReference>
<dbReference type="GO" id="GO:0045944">
    <property type="term" value="P:positive regulation of transcription by RNA polymerase II"/>
    <property type="evidence" value="ECO:0007669"/>
    <property type="project" value="TreeGrafter"/>
</dbReference>
<dbReference type="Proteomes" id="UP000085678">
    <property type="component" value="Unplaced"/>
</dbReference>
<dbReference type="GO" id="GO:0000122">
    <property type="term" value="P:negative regulation of transcription by RNA polymerase II"/>
    <property type="evidence" value="ECO:0007669"/>
    <property type="project" value="TreeGrafter"/>
</dbReference>
<dbReference type="PANTHER" id="PTHR24082">
    <property type="entry name" value="NUCLEAR HORMONE RECEPTOR"/>
    <property type="match status" value="1"/>
</dbReference>
<feature type="domain" description="Nuclear receptor" evidence="11">
    <location>
        <begin position="43"/>
        <end position="118"/>
    </location>
</feature>
<dbReference type="PANTHER" id="PTHR24082:SF283">
    <property type="entry name" value="NUCLEAR HORMONE RECEPTOR HR96"/>
    <property type="match status" value="1"/>
</dbReference>
<dbReference type="Pfam" id="PF00104">
    <property type="entry name" value="Hormone_recep"/>
    <property type="match status" value="1"/>
</dbReference>
<evidence type="ECO:0000259" key="11">
    <source>
        <dbReference type="PROSITE" id="PS51030"/>
    </source>
</evidence>
<keyword evidence="2 9" id="KW-0863">Zinc-finger</keyword>
<evidence type="ECO:0000313" key="14">
    <source>
        <dbReference type="RefSeq" id="XP_013392883.1"/>
    </source>
</evidence>
<evidence type="ECO:0000256" key="1">
    <source>
        <dbReference type="ARBA" id="ARBA00022723"/>
    </source>
</evidence>
<evidence type="ECO:0000256" key="2">
    <source>
        <dbReference type="ARBA" id="ARBA00022771"/>
    </source>
</evidence>
<sequence>MDGEDASCSESPPYLPDSSSQSDKGMKLQEPKRRNRSVRQQGELTCCVCRDRAFGYNFGAITCESCKAFFRRNAQKSRPLKCNFDSNCTLDKFSRKFCTKCRLDKCLEMGMKKDWILNEEQLKKRKKIAPRKRKSLESCDLSVEVKPEPTDLYSQASTSSGCTPIASSQEYFSSDNSNSSSDVFKPDTISADKPIPLSQTNLKLLKELEDNYNRVLNSPYSESVASRLTETPSSHGHLYNMADTFIRRLIKFCKTIPYFRSLCQEDQIALLKGGIMCILMLRGAMMFNPGISAFTFSRQNETAQSTLKVPSLLSSNETDFFCQFHRLAKNDLKTMLCLLLIEIFSPDRPGLGNLEIVSTAQETFAELLHRYLESIYPLSEARKIFPKLIMKLVHLRERAEEASKKASEADIHSMEPLMVEIFSLQ</sequence>
<evidence type="ECO:0000256" key="10">
    <source>
        <dbReference type="SAM" id="MobiDB-lite"/>
    </source>
</evidence>
<dbReference type="Gene3D" id="3.30.50.10">
    <property type="entry name" value="Erythroid Transcription Factor GATA-1, subunit A"/>
    <property type="match status" value="1"/>
</dbReference>
<organism evidence="13 14">
    <name type="scientific">Lingula anatina</name>
    <name type="common">Brachiopod</name>
    <name type="synonym">Lingula unguis</name>
    <dbReference type="NCBI Taxonomy" id="7574"/>
    <lineage>
        <taxon>Eukaryota</taxon>
        <taxon>Metazoa</taxon>
        <taxon>Spiralia</taxon>
        <taxon>Lophotrochozoa</taxon>
        <taxon>Brachiopoda</taxon>
        <taxon>Linguliformea</taxon>
        <taxon>Lingulata</taxon>
        <taxon>Lingulida</taxon>
        <taxon>Linguloidea</taxon>
        <taxon>Lingulidae</taxon>
        <taxon>Lingula</taxon>
    </lineage>
</organism>
<keyword evidence="1 9" id="KW-0479">Metal-binding</keyword>
<dbReference type="PROSITE" id="PS51843">
    <property type="entry name" value="NR_LBD"/>
    <property type="match status" value="1"/>
</dbReference>
<dbReference type="GO" id="GO:0004879">
    <property type="term" value="F:nuclear receptor activity"/>
    <property type="evidence" value="ECO:0007669"/>
    <property type="project" value="TreeGrafter"/>
</dbReference>
<feature type="domain" description="NR LBD" evidence="12">
    <location>
        <begin position="207"/>
        <end position="425"/>
    </location>
</feature>
<dbReference type="SUPFAM" id="SSF48508">
    <property type="entry name" value="Nuclear receptor ligand-binding domain"/>
    <property type="match status" value="1"/>
</dbReference>
<name>A0A1S3I3S1_LINAN</name>
<dbReference type="RefSeq" id="XP_013392883.1">
    <property type="nucleotide sequence ID" value="XM_013537429.1"/>
</dbReference>
<dbReference type="GO" id="GO:0008270">
    <property type="term" value="F:zinc ion binding"/>
    <property type="evidence" value="ECO:0007669"/>
    <property type="project" value="UniProtKB-KW"/>
</dbReference>
<proteinExistence type="inferred from homology"/>
<accession>A0A1S3I3S1</accession>
<dbReference type="InterPro" id="IPR050234">
    <property type="entry name" value="Nuclear_hormone_rcpt_NR1"/>
</dbReference>
<dbReference type="SMART" id="SM00399">
    <property type="entry name" value="ZnF_C4"/>
    <property type="match status" value="1"/>
</dbReference>
<evidence type="ECO:0000256" key="5">
    <source>
        <dbReference type="ARBA" id="ARBA00023125"/>
    </source>
</evidence>
<evidence type="ECO:0000256" key="7">
    <source>
        <dbReference type="ARBA" id="ARBA00023170"/>
    </source>
</evidence>
<dbReference type="Gene3D" id="1.10.565.10">
    <property type="entry name" value="Retinoid X Receptor"/>
    <property type="match status" value="1"/>
</dbReference>
<dbReference type="InterPro" id="IPR035500">
    <property type="entry name" value="NHR-like_dom_sf"/>
</dbReference>
<dbReference type="KEGG" id="lak:106160755"/>
<evidence type="ECO:0000256" key="6">
    <source>
        <dbReference type="ARBA" id="ARBA00023163"/>
    </source>
</evidence>
<dbReference type="InParanoid" id="A0A1S3I3S1"/>
<comment type="similarity">
    <text evidence="9">Belongs to the nuclear hormone receptor family.</text>
</comment>
<evidence type="ECO:0000256" key="3">
    <source>
        <dbReference type="ARBA" id="ARBA00022833"/>
    </source>
</evidence>
<dbReference type="PROSITE" id="PS51030">
    <property type="entry name" value="NUCLEAR_REC_DBD_2"/>
    <property type="match status" value="1"/>
</dbReference>
<evidence type="ECO:0000313" key="13">
    <source>
        <dbReference type="Proteomes" id="UP000085678"/>
    </source>
</evidence>
<keyword evidence="13" id="KW-1185">Reference proteome</keyword>
<dbReference type="InterPro" id="IPR000536">
    <property type="entry name" value="Nucl_hrmn_rcpt_lig-bd"/>
</dbReference>
<gene>
    <name evidence="14" type="primary">LOC106160755</name>
</gene>
<dbReference type="STRING" id="7574.A0A1S3I3S1"/>
<dbReference type="SMART" id="SM00430">
    <property type="entry name" value="HOLI"/>
    <property type="match status" value="1"/>
</dbReference>
<keyword evidence="6 9" id="KW-0804">Transcription</keyword>
<dbReference type="PROSITE" id="PS00031">
    <property type="entry name" value="NUCLEAR_REC_DBD_1"/>
    <property type="match status" value="1"/>
</dbReference>
<evidence type="ECO:0000256" key="4">
    <source>
        <dbReference type="ARBA" id="ARBA00023015"/>
    </source>
</evidence>
<dbReference type="AlphaFoldDB" id="A0A1S3I3S1"/>
<keyword evidence="8 9" id="KW-0539">Nucleus</keyword>
<dbReference type="InterPro" id="IPR001723">
    <property type="entry name" value="Nuclear_hrmn_rcpt"/>
</dbReference>
<dbReference type="SUPFAM" id="SSF57716">
    <property type="entry name" value="Glucocorticoid receptor-like (DNA-binding domain)"/>
    <property type="match status" value="1"/>
</dbReference>
<dbReference type="PRINTS" id="PR00398">
    <property type="entry name" value="STRDHORMONER"/>
</dbReference>